<keyword evidence="15" id="KW-1185">Reference proteome</keyword>
<dbReference type="InterPro" id="IPR013968">
    <property type="entry name" value="PKS_KR"/>
</dbReference>
<dbReference type="CDD" id="cd02440">
    <property type="entry name" value="AdoMet_MTases"/>
    <property type="match status" value="1"/>
</dbReference>
<evidence type="ECO:0000256" key="4">
    <source>
        <dbReference type="ARBA" id="ARBA00022450"/>
    </source>
</evidence>
<evidence type="ECO:0000256" key="8">
    <source>
        <dbReference type="ARBA" id="ARBA00022737"/>
    </source>
</evidence>
<feature type="domain" description="PKS/mFAS DH" evidence="13">
    <location>
        <begin position="1225"/>
        <end position="1509"/>
    </location>
</feature>
<keyword evidence="5" id="KW-0963">Cytoplasm</keyword>
<dbReference type="PROSITE" id="PS50075">
    <property type="entry name" value="CARRIER"/>
    <property type="match status" value="1"/>
</dbReference>
<dbReference type="Gene3D" id="1.10.1200.10">
    <property type="entry name" value="ACP-like"/>
    <property type="match status" value="1"/>
</dbReference>
<evidence type="ECO:0000259" key="12">
    <source>
        <dbReference type="PROSITE" id="PS52004"/>
    </source>
</evidence>
<dbReference type="GO" id="GO:0004312">
    <property type="term" value="F:fatty acid synthase activity"/>
    <property type="evidence" value="ECO:0007669"/>
    <property type="project" value="TreeGrafter"/>
</dbReference>
<keyword evidence="7" id="KW-0808">Transferase</keyword>
<dbReference type="SUPFAM" id="SSF53335">
    <property type="entry name" value="S-adenosyl-L-methionine-dependent methyltransferases"/>
    <property type="match status" value="1"/>
</dbReference>
<keyword evidence="9" id="KW-0511">Multifunctional enzyme</keyword>
<dbReference type="PROSITE" id="PS52019">
    <property type="entry name" value="PKS_MFAS_DH"/>
    <property type="match status" value="1"/>
</dbReference>
<dbReference type="InterPro" id="IPR049552">
    <property type="entry name" value="PKS_DH_N"/>
</dbReference>
<feature type="region of interest" description="C-terminal hotdog fold" evidence="10">
    <location>
        <begin position="1365"/>
        <end position="1509"/>
    </location>
</feature>
<dbReference type="Pfam" id="PF21089">
    <property type="entry name" value="PKS_DH_N"/>
    <property type="match status" value="1"/>
</dbReference>
<dbReference type="SMART" id="SM00826">
    <property type="entry name" value="PKS_DH"/>
    <property type="match status" value="1"/>
</dbReference>
<dbReference type="InterPro" id="IPR006162">
    <property type="entry name" value="Ppantetheine_attach_site"/>
</dbReference>
<feature type="active site" description="Proton donor; for dehydratase activity" evidence="10">
    <location>
        <position position="1427"/>
    </location>
</feature>
<keyword evidence="8" id="KW-0677">Repeat</keyword>
<dbReference type="PROSITE" id="PS52004">
    <property type="entry name" value="KS3_2"/>
    <property type="match status" value="1"/>
</dbReference>
<dbReference type="Gene3D" id="3.40.50.720">
    <property type="entry name" value="NAD(P)-binding Rossmann-like Domain"/>
    <property type="match status" value="1"/>
</dbReference>
<dbReference type="Pfam" id="PF02801">
    <property type="entry name" value="Ketoacyl-synt_C"/>
    <property type="match status" value="1"/>
</dbReference>
<evidence type="ECO:0000256" key="7">
    <source>
        <dbReference type="ARBA" id="ARBA00022679"/>
    </source>
</evidence>
<evidence type="ECO:0000259" key="13">
    <source>
        <dbReference type="PROSITE" id="PS52019"/>
    </source>
</evidence>
<feature type="region of interest" description="N-terminal hotdog fold" evidence="10">
    <location>
        <begin position="1225"/>
        <end position="1351"/>
    </location>
</feature>
<dbReference type="Pfam" id="PF00109">
    <property type="entry name" value="ketoacyl-synt"/>
    <property type="match status" value="1"/>
</dbReference>
<dbReference type="SUPFAM" id="SSF47336">
    <property type="entry name" value="ACP-like"/>
    <property type="match status" value="1"/>
</dbReference>
<dbReference type="SUPFAM" id="SSF51735">
    <property type="entry name" value="NAD(P)-binding Rossmann-fold domains"/>
    <property type="match status" value="1"/>
</dbReference>
<dbReference type="CDD" id="cd00833">
    <property type="entry name" value="PKS"/>
    <property type="match status" value="1"/>
</dbReference>
<evidence type="ECO:0000256" key="1">
    <source>
        <dbReference type="ARBA" id="ARBA00003299"/>
    </source>
</evidence>
<dbReference type="Pfam" id="PF22336">
    <property type="entry name" value="RhiE-like_linker"/>
    <property type="match status" value="1"/>
</dbReference>
<comment type="pathway">
    <text evidence="3">Antibiotic biosynthesis; bacillaene biosynthesis.</text>
</comment>
<dbReference type="InterPro" id="IPR036291">
    <property type="entry name" value="NAD(P)-bd_dom_sf"/>
</dbReference>
<dbReference type="SMART" id="SM00825">
    <property type="entry name" value="PKS_KS"/>
    <property type="match status" value="1"/>
</dbReference>
<dbReference type="InterPro" id="IPR014030">
    <property type="entry name" value="Ketoacyl_synth_N"/>
</dbReference>
<dbReference type="InterPro" id="IPR016039">
    <property type="entry name" value="Thiolase-like"/>
</dbReference>
<gene>
    <name evidence="14" type="ORF">SAMN05421852_1323</name>
</gene>
<feature type="active site" description="Proton acceptor; for dehydratase activity" evidence="10">
    <location>
        <position position="1254"/>
    </location>
</feature>
<dbReference type="SMART" id="SM00822">
    <property type="entry name" value="PKS_KR"/>
    <property type="match status" value="1"/>
</dbReference>
<dbReference type="InterPro" id="IPR042104">
    <property type="entry name" value="PKS_dehydratase_sf"/>
</dbReference>
<dbReference type="InterPro" id="IPR050091">
    <property type="entry name" value="PKS_NRPS_Biosynth_Enz"/>
</dbReference>
<dbReference type="CDD" id="cd08953">
    <property type="entry name" value="KR_2_SDR_x"/>
    <property type="match status" value="1"/>
</dbReference>
<dbReference type="InterPro" id="IPR020841">
    <property type="entry name" value="PKS_Beta-ketoAc_synthase_dom"/>
</dbReference>
<dbReference type="UniPathway" id="UPA01003"/>
<organism evidence="14 15">
    <name type="scientific">Thermoflavimicrobium dichotomicum</name>
    <dbReference type="NCBI Taxonomy" id="46223"/>
    <lineage>
        <taxon>Bacteria</taxon>
        <taxon>Bacillati</taxon>
        <taxon>Bacillota</taxon>
        <taxon>Bacilli</taxon>
        <taxon>Bacillales</taxon>
        <taxon>Thermoactinomycetaceae</taxon>
        <taxon>Thermoflavimicrobium</taxon>
    </lineage>
</organism>
<dbReference type="GO" id="GO:0071770">
    <property type="term" value="P:DIM/DIP cell wall layer assembly"/>
    <property type="evidence" value="ECO:0007669"/>
    <property type="project" value="TreeGrafter"/>
</dbReference>
<dbReference type="Proteomes" id="UP000199545">
    <property type="component" value="Unassembled WGS sequence"/>
</dbReference>
<dbReference type="GO" id="GO:0006633">
    <property type="term" value="P:fatty acid biosynthetic process"/>
    <property type="evidence" value="ECO:0007669"/>
    <property type="project" value="InterPro"/>
</dbReference>
<dbReference type="FunFam" id="3.40.47.10:FF:000019">
    <property type="entry name" value="Polyketide synthase type I"/>
    <property type="match status" value="1"/>
</dbReference>
<dbReference type="Pfam" id="PF14765">
    <property type="entry name" value="PS-DH"/>
    <property type="match status" value="1"/>
</dbReference>
<dbReference type="InterPro" id="IPR020807">
    <property type="entry name" value="PKS_DH"/>
</dbReference>
<comment type="subcellular location">
    <subcellularLocation>
        <location evidence="2">Cytoplasm</location>
    </subcellularLocation>
</comment>
<dbReference type="STRING" id="46223.SAMN05421852_1323"/>
<feature type="non-terminal residue" evidence="14">
    <location>
        <position position="1"/>
    </location>
</feature>
<dbReference type="Pfam" id="PF00550">
    <property type="entry name" value="PP-binding"/>
    <property type="match status" value="1"/>
</dbReference>
<name>A0A1I3V2D4_9BACL</name>
<dbReference type="GO" id="GO:0004315">
    <property type="term" value="F:3-oxoacyl-[acyl-carrier-protein] synthase activity"/>
    <property type="evidence" value="ECO:0007669"/>
    <property type="project" value="InterPro"/>
</dbReference>
<dbReference type="InterPro" id="IPR054514">
    <property type="entry name" value="RhiE-like_linker"/>
</dbReference>
<dbReference type="InterPro" id="IPR009081">
    <property type="entry name" value="PP-bd_ACP"/>
</dbReference>
<dbReference type="Gene3D" id="3.40.47.10">
    <property type="match status" value="1"/>
</dbReference>
<sequence>SIEPPEAMENLEILLAGPVNQMVLVKTTKPLTMEGMNGTESVTVYSKKLSSHIQNLHQHLPEKNAEIVRLKSQGNDEIEKMDELLCKLLWVQLQSIGIFTNTNTLPTSLSKQIGLNNFYDRWLEETISVLINYRYLKRDGESLSIVTTPIDRVEAWKEWDSRKQSWLDDPNLKARVMIAEAALQALPDILTGKRLATEVLFPNSSMDLVGGIYKNNQTSDFFNEVIADAVVAAILERLKLDASARIRILEIGAGTGGTSSMVLRKIKPYQAHIEEYCYTDISKSFLLHAEREYGPEHPYLTYQIFNVEEPIASQGIRAGGYDIVIATNVLHATKNIRRTLRNAKATIKPNGLLMLNELCSNTLIGHITFGLLEGWWLYEDALLRIPGCPALYPETWQEVLIREGFRSVLFPVQEAHELGKQIIIAESDGVVRQKRELQPEATPFIKRVVPIKAQMPLTGQKPAVTSANEVTEELLRKKSTLFMKKLVSETLKVPISKIDSSEPLERYGIDSILVVQLTNTLRKVLDNVTSTLFFECQTIDALVEHFLQTQKASLMKLVGLDFQESLETKESAAEPSMTVHTKSVVRKVSRFSHVPGRVIEDSPSVSSNCQDIAIIGLAGRYPKAKDITEFWNNLKAGRNCISEIPGDRWDWKEYFGEEKGKWGTIYTKWGGFMEDIDKFDPLFFQISPAEAERMDPQERLFLQVAYASIEDAGYTPATLGESRKIGVYVGVMNGHYPVGAGYWSIANRVSYLFNFQGPSMAVDTACSSSLTAIHLAVESLQSGMCECAIAGGVNVIVDPVHYMKLTAATMLSESNQCRAFGDQADGFIDGEGVGAIVLKPLQKAIADGDHIYGVIKGSMINAGGKTNGYTVPNPHAQSQLIAEAFQRAGVHPRTVTYIEAHGTGTALGDPIEVAGLTRAFEQQTNDKQFCAIGSVKSNIGHCESAAGIAGVTKVLLQLKHRQLVPSLHAKKPNPHIEFCNTPFKIQQELAEWKRPIVELNGVSKEYPRISGISSFGAGGANAHIIIAEYIPDESAARHVKLSPQNPAIIVLSAKNEERLREQARQFLDAIQEQQWSDEHLADIAYTLQVGRVAMEERLAFTVVSIKELEEKLRAFLNEQDETGELYRGQVKNYKGMLEVFAADDDLAKCIDAWIAKRKYAKLLDLWVKGFDFDWDKLYGDLKPRRMSLPTYPFAKERYWFDTSKSPNAAIGKNAVSSELVVPAIHPLVHTNTSDLTEQRFTSTFTGQEFFLADHVVNGQRFLPGVAHLEMARVAVAQATGGEQDHPIGIKIKNMAWVRPVEVQEQPIQVHIGLFPEENGELSFEIYSRPKQQGHDPLIHSQGYAELCVSQEMERLDLMALQSRCNRRTLSANECYEAFQSMGLIYGPGLQALEKVYVGEGQLLAKLSLPFSVRRTRDQFVLHPSMMDAALQASVVAGVVEGTVKKSLPFALQELEIMGCCTPDMWVYVQYRTAGDMIQTCDIDLCDGQGNVCARMKGYASRVVEKEDGPDDHLGDEETLMLFPVWKEENVSQSAIAPDYAQHLVFLCELDESVQWGIEEQMSGVRSISLHSSRNNIDARFQAYATQVFEEIKRMITDKPKGKMLVQIVVSSQEEQYLFSGLSGLLQTARKENPAFVGQLILVEPGEDQAKIMEKLVENSRTPMASLIRYQDGKRWVAGWNEVESSPEEDINLPWKDGGIYLITGGLGGLGMIFAREIAQKVKNAVLILTGRSLPNREKVAQLRELEEMGTLVEYRQIDVSDRQEVTALIQGILQEYGRLDGIIHSAGVIRDNFILKKTVQEMEEVLAPKVRGLVNLDLASKDLPLDFFILFSSGVGAKGNVGQADYAVANAFLDAYAKYRNSLVASRQRQGKTLSINWPLWKEGGMQVDHETEKMMRQTTGMTAMQTSTGIQALYQALASGKDQVMVMVGELERLKQAVKVEPHQHRPLNDGWEHDETERYDDEFYRNLSERIYKGELSEEEFEEIMRISGIGGSNG</sequence>
<dbReference type="GO" id="GO:0005737">
    <property type="term" value="C:cytoplasm"/>
    <property type="evidence" value="ECO:0007669"/>
    <property type="project" value="UniProtKB-SubCell"/>
</dbReference>
<dbReference type="PROSITE" id="PS00606">
    <property type="entry name" value="KS3_1"/>
    <property type="match status" value="1"/>
</dbReference>
<dbReference type="InterPro" id="IPR049551">
    <property type="entry name" value="PKS_DH_C"/>
</dbReference>
<keyword evidence="4" id="KW-0596">Phosphopantetheine</keyword>
<dbReference type="GO" id="GO:0005886">
    <property type="term" value="C:plasma membrane"/>
    <property type="evidence" value="ECO:0007669"/>
    <property type="project" value="TreeGrafter"/>
</dbReference>
<dbReference type="PANTHER" id="PTHR43775">
    <property type="entry name" value="FATTY ACID SYNTHASE"/>
    <property type="match status" value="1"/>
</dbReference>
<evidence type="ECO:0000256" key="5">
    <source>
        <dbReference type="ARBA" id="ARBA00022490"/>
    </source>
</evidence>
<evidence type="ECO:0000259" key="11">
    <source>
        <dbReference type="PROSITE" id="PS50075"/>
    </source>
</evidence>
<accession>A0A1I3V2D4</accession>
<comment type="function">
    <text evidence="1">Involved in some intermediate steps for the synthesis of the antibiotic polyketide bacillaene which is involved in secondary metabolism.</text>
</comment>
<evidence type="ECO:0000256" key="3">
    <source>
        <dbReference type="ARBA" id="ARBA00004789"/>
    </source>
</evidence>
<dbReference type="Gene3D" id="3.10.129.110">
    <property type="entry name" value="Polyketide synthase dehydratase"/>
    <property type="match status" value="1"/>
</dbReference>
<evidence type="ECO:0000256" key="10">
    <source>
        <dbReference type="PROSITE-ProRule" id="PRU01363"/>
    </source>
</evidence>
<dbReference type="InterPro" id="IPR018201">
    <property type="entry name" value="Ketoacyl_synth_AS"/>
</dbReference>
<keyword evidence="6" id="KW-0597">Phosphoprotein</keyword>
<dbReference type="InterPro" id="IPR036736">
    <property type="entry name" value="ACP-like_sf"/>
</dbReference>
<dbReference type="Gene3D" id="1.10.1240.100">
    <property type="match status" value="1"/>
</dbReference>
<dbReference type="InterPro" id="IPR029063">
    <property type="entry name" value="SAM-dependent_MTases_sf"/>
</dbReference>
<evidence type="ECO:0000313" key="14">
    <source>
        <dbReference type="EMBL" id="SFJ89272.1"/>
    </source>
</evidence>
<proteinExistence type="predicted"/>
<reference evidence="14 15" key="1">
    <citation type="submission" date="2016-10" db="EMBL/GenBank/DDBJ databases">
        <authorList>
            <person name="de Groot N.N."/>
        </authorList>
    </citation>
    <scope>NUCLEOTIDE SEQUENCE [LARGE SCALE GENOMIC DNA]</scope>
    <source>
        <strain evidence="14 15">DSM 44778</strain>
    </source>
</reference>
<dbReference type="EMBL" id="FORR01000032">
    <property type="protein sequence ID" value="SFJ89272.1"/>
    <property type="molecule type" value="Genomic_DNA"/>
</dbReference>
<dbReference type="GO" id="GO:0031177">
    <property type="term" value="F:phosphopantetheine binding"/>
    <property type="evidence" value="ECO:0007669"/>
    <property type="project" value="InterPro"/>
</dbReference>
<dbReference type="Gene3D" id="3.40.50.150">
    <property type="entry name" value="Vaccinia Virus protein VP39"/>
    <property type="match status" value="1"/>
</dbReference>
<dbReference type="SUPFAM" id="SSF53901">
    <property type="entry name" value="Thiolase-like"/>
    <property type="match status" value="1"/>
</dbReference>
<dbReference type="SMART" id="SM00823">
    <property type="entry name" value="PKS_PP"/>
    <property type="match status" value="1"/>
</dbReference>
<protein>
    <submittedName>
        <fullName evidence="14">Polyketide synthase PksN</fullName>
    </submittedName>
</protein>
<dbReference type="InterPro" id="IPR049900">
    <property type="entry name" value="PKS_mFAS_DH"/>
</dbReference>
<dbReference type="InterPro" id="IPR057326">
    <property type="entry name" value="KR_dom"/>
</dbReference>
<feature type="domain" description="Carrier" evidence="11">
    <location>
        <begin position="477"/>
        <end position="550"/>
    </location>
</feature>
<evidence type="ECO:0000256" key="6">
    <source>
        <dbReference type="ARBA" id="ARBA00022553"/>
    </source>
</evidence>
<evidence type="ECO:0000256" key="9">
    <source>
        <dbReference type="ARBA" id="ARBA00023268"/>
    </source>
</evidence>
<dbReference type="InterPro" id="IPR014031">
    <property type="entry name" value="Ketoacyl_synth_C"/>
</dbReference>
<dbReference type="PANTHER" id="PTHR43775:SF37">
    <property type="entry name" value="SI:DKEY-61P9.11"/>
    <property type="match status" value="1"/>
</dbReference>
<dbReference type="PROSITE" id="PS00012">
    <property type="entry name" value="PHOSPHOPANTETHEINE"/>
    <property type="match status" value="1"/>
</dbReference>
<evidence type="ECO:0000313" key="15">
    <source>
        <dbReference type="Proteomes" id="UP000199545"/>
    </source>
</evidence>
<feature type="domain" description="Ketosynthase family 3 (KS3)" evidence="12">
    <location>
        <begin position="609"/>
        <end position="1028"/>
    </location>
</feature>
<dbReference type="InterPro" id="IPR013217">
    <property type="entry name" value="Methyltransf_12"/>
</dbReference>
<dbReference type="Pfam" id="PF08659">
    <property type="entry name" value="KR"/>
    <property type="match status" value="1"/>
</dbReference>
<evidence type="ECO:0000256" key="2">
    <source>
        <dbReference type="ARBA" id="ARBA00004496"/>
    </source>
</evidence>
<dbReference type="Pfam" id="PF08242">
    <property type="entry name" value="Methyltransf_12"/>
    <property type="match status" value="1"/>
</dbReference>
<dbReference type="InterPro" id="IPR020806">
    <property type="entry name" value="PKS_PP-bd"/>
</dbReference>